<evidence type="ECO:0000313" key="1">
    <source>
        <dbReference type="EMBL" id="MDL2344072.1"/>
    </source>
</evidence>
<protein>
    <submittedName>
        <fullName evidence="1">Uncharacterized protein</fullName>
    </submittedName>
</protein>
<dbReference type="RefSeq" id="WP_285522817.1">
    <property type="nucleotide sequence ID" value="NZ_JASNGB010000055.1"/>
</dbReference>
<evidence type="ECO:0000313" key="2">
    <source>
        <dbReference type="Proteomes" id="UP001302059"/>
    </source>
</evidence>
<dbReference type="Proteomes" id="UP001302059">
    <property type="component" value="Unassembled WGS sequence"/>
</dbReference>
<dbReference type="EMBL" id="JASNGB010000055">
    <property type="protein sequence ID" value="MDL2344072.1"/>
    <property type="molecule type" value="Genomic_DNA"/>
</dbReference>
<sequence>MPARIRIYGQEATFTQGRWVCADETLQAMLQALADPRATSVDAELRHARYAAGRFGGQIAVGEGWEAAPLPEPEIRMEDIAPPGRPQAAGWLSFLRKRR</sequence>
<accession>A0ABT7JHL5</accession>
<gene>
    <name evidence="1" type="ORF">QOL99_07895</name>
</gene>
<comment type="caution">
    <text evidence="1">The sequence shown here is derived from an EMBL/GenBank/DDBJ whole genome shotgun (WGS) entry which is preliminary data.</text>
</comment>
<keyword evidence="2" id="KW-1185">Reference proteome</keyword>
<reference evidence="1 2" key="1">
    <citation type="submission" date="2023-05" db="EMBL/GenBank/DDBJ databases">
        <authorList>
            <person name="Gao F."/>
        </authorList>
    </citation>
    <scope>NUCLEOTIDE SEQUENCE [LARGE SCALE GENOMIC DNA]</scope>
    <source>
        <strain evidence="1 2">MIMF12</strain>
    </source>
</reference>
<name>A0ABT7JHL5_9DEIO</name>
<proteinExistence type="predicted"/>
<organism evidence="1 2">
    <name type="scientific">Deinococcus rhizophilus</name>
    <dbReference type="NCBI Taxonomy" id="3049544"/>
    <lineage>
        <taxon>Bacteria</taxon>
        <taxon>Thermotogati</taxon>
        <taxon>Deinococcota</taxon>
        <taxon>Deinococci</taxon>
        <taxon>Deinococcales</taxon>
        <taxon>Deinococcaceae</taxon>
        <taxon>Deinococcus</taxon>
    </lineage>
</organism>